<accession>A0A5M3Z285</accession>
<organism evidence="1 2">
    <name type="scientific">Aspergillus terreus</name>
    <dbReference type="NCBI Taxonomy" id="33178"/>
    <lineage>
        <taxon>Eukaryota</taxon>
        <taxon>Fungi</taxon>
        <taxon>Dikarya</taxon>
        <taxon>Ascomycota</taxon>
        <taxon>Pezizomycotina</taxon>
        <taxon>Eurotiomycetes</taxon>
        <taxon>Eurotiomycetidae</taxon>
        <taxon>Eurotiales</taxon>
        <taxon>Aspergillaceae</taxon>
        <taxon>Aspergillus</taxon>
        <taxon>Aspergillus subgen. Circumdati</taxon>
    </lineage>
</organism>
<dbReference type="GO" id="GO:0005619">
    <property type="term" value="C:ascospore wall"/>
    <property type="evidence" value="ECO:0007669"/>
    <property type="project" value="TreeGrafter"/>
</dbReference>
<dbReference type="InterPro" id="IPR052786">
    <property type="entry name" value="Spore_wall_assembly"/>
</dbReference>
<protein>
    <submittedName>
        <fullName evidence="1">Regulator of rDNA transcription protein 8</fullName>
    </submittedName>
</protein>
<sequence length="290" mass="31698">MTDRIKEAVLAEAKAAQDVAHDVARSGAYLYPFKVPPPNPHPQPQRQPGNNRAKGLIYFATHKSLWRPFLSRASQTITLGLGVTTGMFFFTYVPQMTLMLFTSGPLLAPFSAALLVLSESSTITTFLSRSFVLDDALTDTFDGTLVSCGCETLVAQGRHVAAAGGGEGGGDAIARLGKMVRKPLARLRPRALLRSLLLLPVNFVPVVGTLVYVFVQGRRFGPVAHERYFQLKGWGEKKREEWLRRFQGAYTGLGMASFLLEMVPFASLVFAFTNTVGAALWAADLEKAMQ</sequence>
<dbReference type="GO" id="GO:0005811">
    <property type="term" value="C:lipid droplet"/>
    <property type="evidence" value="ECO:0007669"/>
    <property type="project" value="TreeGrafter"/>
</dbReference>
<comment type="caution">
    <text evidence="1">The sequence shown here is derived from an EMBL/GenBank/DDBJ whole genome shotgun (WGS) entry which is preliminary data.</text>
</comment>
<proteinExistence type="predicted"/>
<dbReference type="EMBL" id="BLJY01000005">
    <property type="protein sequence ID" value="GFF16389.1"/>
    <property type="molecule type" value="Genomic_DNA"/>
</dbReference>
<dbReference type="PANTHER" id="PTHR34292">
    <property type="entry name" value="OUTER SPORE WALL PROTEIN LDS1"/>
    <property type="match status" value="1"/>
</dbReference>
<keyword evidence="2" id="KW-1185">Reference proteome</keyword>
<dbReference type="GO" id="GO:0005628">
    <property type="term" value="C:prospore membrane"/>
    <property type="evidence" value="ECO:0007669"/>
    <property type="project" value="TreeGrafter"/>
</dbReference>
<dbReference type="VEuPathDB" id="FungiDB:ATEG_06934"/>
<dbReference type="OrthoDB" id="10012223at2759"/>
<gene>
    <name evidence="1" type="ORF">ATEIFO6365_0005057900</name>
</gene>
<reference evidence="1 2" key="1">
    <citation type="submission" date="2020-01" db="EMBL/GenBank/DDBJ databases">
        <title>Aspergillus terreus IFO 6365 whole genome shotgun sequence.</title>
        <authorList>
            <person name="Kanamasa S."/>
            <person name="Takahashi H."/>
        </authorList>
    </citation>
    <scope>NUCLEOTIDE SEQUENCE [LARGE SCALE GENOMIC DNA]</scope>
    <source>
        <strain evidence="1 2">IFO 6365</strain>
    </source>
</reference>
<evidence type="ECO:0000313" key="2">
    <source>
        <dbReference type="Proteomes" id="UP000452235"/>
    </source>
</evidence>
<dbReference type="AlphaFoldDB" id="A0A5M3Z285"/>
<dbReference type="PANTHER" id="PTHR34292:SF2">
    <property type="entry name" value="OUTER SPORE WALL PROTEIN LDS1"/>
    <property type="match status" value="1"/>
</dbReference>
<name>A0A5M3Z285_ASPTE</name>
<dbReference type="Proteomes" id="UP000452235">
    <property type="component" value="Unassembled WGS sequence"/>
</dbReference>
<evidence type="ECO:0000313" key="1">
    <source>
        <dbReference type="EMBL" id="GFF16389.1"/>
    </source>
</evidence>